<sequence>MWFDIPFTFPLSPIPSISSISAPGSLATSIGCIEAPIIVAPMFWPQHRAIIVLLGSPRWISCCIARRR</sequence>
<proteinExistence type="predicted"/>
<evidence type="ECO:0000313" key="1">
    <source>
        <dbReference type="EMBL" id="KAG5304112.1"/>
    </source>
</evidence>
<reference evidence="1 2" key="1">
    <citation type="submission" date="2021-01" db="EMBL/GenBank/DDBJ databases">
        <title>Chromosome-level genome assembly of a human fungal pathogen reveals clustering of transcriptionally co-regulated genes.</title>
        <authorList>
            <person name="Voorhies M."/>
            <person name="Cohen S."/>
            <person name="Shea T.P."/>
            <person name="Petrus S."/>
            <person name="Munoz J.F."/>
            <person name="Poplawski S."/>
            <person name="Goldman W.E."/>
            <person name="Michael T."/>
            <person name="Cuomo C.A."/>
            <person name="Sil A."/>
            <person name="Beyhan S."/>
        </authorList>
    </citation>
    <scope>NUCLEOTIDE SEQUENCE [LARGE SCALE GENOMIC DNA]</scope>
    <source>
        <strain evidence="1 2">G184AR</strain>
    </source>
</reference>
<dbReference type="EMBL" id="JAEVHI010000001">
    <property type="protein sequence ID" value="KAG5304112.1"/>
    <property type="molecule type" value="Genomic_DNA"/>
</dbReference>
<accession>A0A8H8D7Y0</accession>
<dbReference type="Proteomes" id="UP000670092">
    <property type="component" value="Unassembled WGS sequence"/>
</dbReference>
<gene>
    <name evidence="1" type="ORF">I7I52_02338</name>
</gene>
<dbReference type="AlphaFoldDB" id="A0A8H8D7Y0"/>
<comment type="caution">
    <text evidence="1">The sequence shown here is derived from an EMBL/GenBank/DDBJ whole genome shotgun (WGS) entry which is preliminary data.</text>
</comment>
<dbReference type="VEuPathDB" id="FungiDB:I7I52_02338"/>
<protein>
    <submittedName>
        <fullName evidence="1">Uncharacterized protein</fullName>
    </submittedName>
</protein>
<evidence type="ECO:0000313" key="2">
    <source>
        <dbReference type="Proteomes" id="UP000670092"/>
    </source>
</evidence>
<organism evidence="1 2">
    <name type="scientific">Ajellomyces capsulatus</name>
    <name type="common">Darling's disease fungus</name>
    <name type="synonym">Histoplasma capsulatum</name>
    <dbReference type="NCBI Taxonomy" id="5037"/>
    <lineage>
        <taxon>Eukaryota</taxon>
        <taxon>Fungi</taxon>
        <taxon>Dikarya</taxon>
        <taxon>Ascomycota</taxon>
        <taxon>Pezizomycotina</taxon>
        <taxon>Eurotiomycetes</taxon>
        <taxon>Eurotiomycetidae</taxon>
        <taxon>Onygenales</taxon>
        <taxon>Ajellomycetaceae</taxon>
        <taxon>Histoplasma</taxon>
    </lineage>
</organism>
<name>A0A8H8D7Y0_AJECA</name>